<feature type="binding site" evidence="11">
    <location>
        <position position="213"/>
    </location>
    <ligand>
        <name>substrate</name>
    </ligand>
</feature>
<feature type="binding site" evidence="11">
    <location>
        <position position="229"/>
    </location>
    <ligand>
        <name>NADP(+)</name>
        <dbReference type="ChEBI" id="CHEBI:58349"/>
    </ligand>
</feature>
<dbReference type="EMBL" id="AP012342">
    <property type="protein sequence ID" value="BAM06682.1"/>
    <property type="molecule type" value="Genomic_DNA"/>
</dbReference>
<evidence type="ECO:0000259" key="13">
    <source>
        <dbReference type="PROSITE" id="PS51747"/>
    </source>
</evidence>
<dbReference type="InterPro" id="IPR016193">
    <property type="entry name" value="Cytidine_deaminase-like"/>
</dbReference>
<dbReference type="PATRIC" id="fig|1162668.3.peg.1129"/>
<dbReference type="InterPro" id="IPR002125">
    <property type="entry name" value="CMP_dCMP_dom"/>
</dbReference>
<keyword evidence="9 12" id="KW-0479">Metal-binding</keyword>
<comment type="pathway">
    <text evidence="3 9">Cofactor biosynthesis; riboflavin biosynthesis; 5-amino-6-(D-ribitylamino)uracil from GTP: step 3/4.</text>
</comment>
<dbReference type="Proteomes" id="UP000007382">
    <property type="component" value="Chromosome"/>
</dbReference>
<feature type="active site" description="Proton donor" evidence="10">
    <location>
        <position position="57"/>
    </location>
</feature>
<name>I0IN33_LEPFC</name>
<gene>
    <name evidence="14" type="primary">ribD</name>
    <name evidence="14" type="ordered locus">LFE_0978</name>
</gene>
<feature type="binding site" evidence="11">
    <location>
        <position position="174"/>
    </location>
    <ligand>
        <name>substrate</name>
    </ligand>
</feature>
<feature type="binding site" evidence="12">
    <location>
        <position position="80"/>
    </location>
    <ligand>
        <name>Zn(2+)</name>
        <dbReference type="ChEBI" id="CHEBI:29105"/>
        <note>catalytic</note>
    </ligand>
</feature>
<keyword evidence="7 9" id="KW-0560">Oxidoreductase</keyword>
<evidence type="ECO:0000256" key="1">
    <source>
        <dbReference type="ARBA" id="ARBA00002151"/>
    </source>
</evidence>
<keyword evidence="6 9" id="KW-0521">NADP</keyword>
<comment type="cofactor">
    <cofactor evidence="9 12">
        <name>Zn(2+)</name>
        <dbReference type="ChEBI" id="CHEBI:29105"/>
    </cofactor>
    <text evidence="9 12">Binds 1 zinc ion.</text>
</comment>
<evidence type="ECO:0000256" key="7">
    <source>
        <dbReference type="ARBA" id="ARBA00023002"/>
    </source>
</evidence>
<dbReference type="AlphaFoldDB" id="I0IN33"/>
<keyword evidence="9" id="KW-0686">Riboflavin biosynthesis</keyword>
<evidence type="ECO:0000256" key="5">
    <source>
        <dbReference type="ARBA" id="ARBA00007417"/>
    </source>
</evidence>
<feature type="binding site" evidence="11">
    <location>
        <position position="190"/>
    </location>
    <ligand>
        <name>substrate</name>
    </ligand>
</feature>
<evidence type="ECO:0000256" key="9">
    <source>
        <dbReference type="PIRNR" id="PIRNR006769"/>
    </source>
</evidence>
<evidence type="ECO:0000256" key="2">
    <source>
        <dbReference type="ARBA" id="ARBA00004882"/>
    </source>
</evidence>
<comment type="catalytic activity">
    <reaction evidence="9">
        <text>2,5-diamino-6-hydroxy-4-(5-phosphoribosylamino)-pyrimidine + H2O + H(+) = 5-amino-6-(5-phospho-D-ribosylamino)uracil + NH4(+)</text>
        <dbReference type="Rhea" id="RHEA:21868"/>
        <dbReference type="ChEBI" id="CHEBI:15377"/>
        <dbReference type="ChEBI" id="CHEBI:15378"/>
        <dbReference type="ChEBI" id="CHEBI:28938"/>
        <dbReference type="ChEBI" id="CHEBI:58453"/>
        <dbReference type="ChEBI" id="CHEBI:58614"/>
        <dbReference type="EC" id="3.5.4.26"/>
    </reaction>
</comment>
<keyword evidence="15" id="KW-1185">Reference proteome</keyword>
<feature type="binding site" evidence="11">
    <location>
        <position position="206"/>
    </location>
    <ligand>
        <name>substrate</name>
    </ligand>
</feature>
<comment type="pathway">
    <text evidence="2 9">Cofactor biosynthesis; riboflavin biosynthesis; 5-amino-6-(D-ribitylamino)uracil from GTP: step 2/4.</text>
</comment>
<dbReference type="InterPro" id="IPR004794">
    <property type="entry name" value="Eubact_RibD"/>
</dbReference>
<dbReference type="KEGG" id="lfc:LFE_0978"/>
<dbReference type="GO" id="GO:0046872">
    <property type="term" value="F:metal ion binding"/>
    <property type="evidence" value="ECO:0007669"/>
    <property type="project" value="UniProtKB-KW"/>
</dbReference>
<dbReference type="InterPro" id="IPR011549">
    <property type="entry name" value="RibD_C"/>
</dbReference>
<sequence>MTSPMADDEKWMNMVLSLARKGDGTVAPNPCVGAVVVSRGKLVGKGFHQRPGLAHAEVCALAEAGPKAMGGDLYVNLEPCCHLKKRTPPCTKEIIQSGIQRVVISTLDPNPEVSGDGVKELQRAGIDVSVGIFSKKAFELNRGFFSLMKNRRPFITLKGAASIDGRIATSSGDSQWISGDRSLLLAHQLRNTHDAILVGVGTILSDDPLLTTRIPGKKTRNPVRIILDSMAKTPVNSQAVKTISEAALWIVAGQEAPSKKIMELQSAGATVIQCQMDAMGRLDLFELMNHLVERRILTLLVEGGGHVTGSFLSSRLVDRIRLVVAPLVIGGDDSINWVAGGDSPGMLKEAQRFSVPIRPTRLGSDVLLSLDLWDEKTMVSGRSDKEDSDVFGDH</sequence>
<feature type="binding site" evidence="11">
    <location>
        <position position="210"/>
    </location>
    <ligand>
        <name>substrate</name>
    </ligand>
</feature>
<comment type="similarity">
    <text evidence="5 9">In the C-terminal section; belongs to the HTP reductase family.</text>
</comment>
<dbReference type="eggNOG" id="COG1985">
    <property type="taxonomic scope" value="Bacteria"/>
</dbReference>
<evidence type="ECO:0000313" key="15">
    <source>
        <dbReference type="Proteomes" id="UP000007382"/>
    </source>
</evidence>
<dbReference type="CDD" id="cd01284">
    <property type="entry name" value="Riboflavin_deaminase-reductase"/>
    <property type="match status" value="1"/>
</dbReference>
<dbReference type="Pfam" id="PF00383">
    <property type="entry name" value="dCMP_cyt_deam_1"/>
    <property type="match status" value="1"/>
</dbReference>
<feature type="binding site" evidence="11">
    <location>
        <position position="176"/>
    </location>
    <ligand>
        <name>NADP(+)</name>
        <dbReference type="ChEBI" id="CHEBI:58349"/>
    </ligand>
</feature>
<dbReference type="NCBIfam" id="TIGR00227">
    <property type="entry name" value="ribD_Cterm"/>
    <property type="match status" value="1"/>
</dbReference>
<dbReference type="GO" id="GO:0008703">
    <property type="term" value="F:5-amino-6-(5-phosphoribosylamino)uracil reductase activity"/>
    <property type="evidence" value="ECO:0007669"/>
    <property type="project" value="UniProtKB-EC"/>
</dbReference>
<keyword evidence="8" id="KW-0511">Multifunctional enzyme</keyword>
<dbReference type="InterPro" id="IPR050765">
    <property type="entry name" value="Riboflavin_Biosynth_HTPR"/>
</dbReference>
<reference evidence="14 15" key="1">
    <citation type="journal article" date="2012" name="J. Bacteriol.">
        <title>Complete Genome Sequence of Leptospirillum ferrooxidans Strain C2-3, Isolated from a Fresh Volcanic Ash Deposit on the Island of Miyake, Japan.</title>
        <authorList>
            <person name="Fujimura R."/>
            <person name="Sato Y."/>
            <person name="Nishizawa T."/>
            <person name="Oshima K."/>
            <person name="Kim S.-W."/>
            <person name="Hattori M."/>
            <person name="Kamijo T."/>
            <person name="Ohta H."/>
        </authorList>
    </citation>
    <scope>NUCLEOTIDE SEQUENCE [LARGE SCALE GENOMIC DNA]</scope>
    <source>
        <strain evidence="14 15">C2-3</strain>
    </source>
</reference>
<dbReference type="EC" id="1.1.1.193" evidence="9"/>
<feature type="binding site" evidence="12">
    <location>
        <position position="55"/>
    </location>
    <ligand>
        <name>Zn(2+)</name>
        <dbReference type="ChEBI" id="CHEBI:29105"/>
        <note>catalytic</note>
    </ligand>
</feature>
<reference evidence="15" key="2">
    <citation type="submission" date="2012-03" db="EMBL/GenBank/DDBJ databases">
        <title>The complete genome sequence of the pioneer microbe on fresh volcanic deposit, Leptospirillum ferrooxidans strain C2-3.</title>
        <authorList>
            <person name="Fujimura R."/>
            <person name="Sato Y."/>
            <person name="Nishizawa T."/>
            <person name="Nanba K."/>
            <person name="Oshima K."/>
            <person name="Hattori M."/>
            <person name="Kamijo T."/>
            <person name="Ohta H."/>
        </authorList>
    </citation>
    <scope>NUCLEOTIDE SEQUENCE [LARGE SCALE GENOMIC DNA]</scope>
    <source>
        <strain evidence="15">C2-3</strain>
    </source>
</reference>
<dbReference type="STRING" id="1162668.LFE_0978"/>
<dbReference type="SUPFAM" id="SSF53927">
    <property type="entry name" value="Cytidine deaminase-like"/>
    <property type="match status" value="1"/>
</dbReference>
<protein>
    <recommendedName>
        <fullName evidence="9">Riboflavin biosynthesis protein RibD</fullName>
    </recommendedName>
    <domain>
        <recommendedName>
            <fullName evidence="9">Diaminohydroxyphosphoribosylaminopyrimidine deaminase</fullName>
            <shortName evidence="9">DRAP deaminase</shortName>
            <ecNumber evidence="9">3.5.4.26</ecNumber>
        </recommendedName>
        <alternativeName>
            <fullName evidence="9">Riboflavin-specific deaminase</fullName>
        </alternativeName>
    </domain>
    <domain>
        <recommendedName>
            <fullName evidence="9">5-amino-6-(5-phosphoribosylamino)uracil reductase</fullName>
            <ecNumber evidence="9">1.1.1.193</ecNumber>
        </recommendedName>
        <alternativeName>
            <fullName evidence="9">HTP reductase</fullName>
        </alternativeName>
    </domain>
</protein>
<keyword evidence="9" id="KW-0378">Hydrolase</keyword>
<dbReference type="PIRSF" id="PIRSF006769">
    <property type="entry name" value="RibD"/>
    <property type="match status" value="1"/>
</dbReference>
<feature type="domain" description="CMP/dCMP-type deaminase" evidence="13">
    <location>
        <begin position="6"/>
        <end position="129"/>
    </location>
</feature>
<evidence type="ECO:0000313" key="14">
    <source>
        <dbReference type="EMBL" id="BAM06682.1"/>
    </source>
</evidence>
<dbReference type="eggNOG" id="COG0117">
    <property type="taxonomic scope" value="Bacteria"/>
</dbReference>
<dbReference type="GO" id="GO:0008835">
    <property type="term" value="F:diaminohydroxyphosphoribosylaminopyrimidine deaminase activity"/>
    <property type="evidence" value="ECO:0007669"/>
    <property type="project" value="UniProtKB-EC"/>
</dbReference>
<comment type="similarity">
    <text evidence="4 9">In the N-terminal section; belongs to the cytidine and deoxycytidylate deaminase family.</text>
</comment>
<dbReference type="EC" id="3.5.4.26" evidence="9"/>
<evidence type="ECO:0000256" key="3">
    <source>
        <dbReference type="ARBA" id="ARBA00004910"/>
    </source>
</evidence>
<evidence type="ECO:0000256" key="12">
    <source>
        <dbReference type="PIRSR" id="PIRSR006769-3"/>
    </source>
</evidence>
<accession>I0IN33</accession>
<dbReference type="HOGENOM" id="CLU_036590_1_2_0"/>
<evidence type="ECO:0000256" key="8">
    <source>
        <dbReference type="ARBA" id="ARBA00023268"/>
    </source>
</evidence>
<dbReference type="RefSeq" id="WP_014449173.1">
    <property type="nucleotide sequence ID" value="NC_017094.1"/>
</dbReference>
<dbReference type="Gene3D" id="3.40.430.10">
    <property type="entry name" value="Dihydrofolate Reductase, subunit A"/>
    <property type="match status" value="1"/>
</dbReference>
<dbReference type="PROSITE" id="PS51747">
    <property type="entry name" value="CYT_DCMP_DEAMINASES_2"/>
    <property type="match status" value="1"/>
</dbReference>
<dbReference type="InterPro" id="IPR024072">
    <property type="entry name" value="DHFR-like_dom_sf"/>
</dbReference>
<feature type="binding site" evidence="11">
    <location>
        <position position="160"/>
    </location>
    <ligand>
        <name>NADP(+)</name>
        <dbReference type="ChEBI" id="CHEBI:58349"/>
    </ligand>
</feature>
<dbReference type="GO" id="GO:0050661">
    <property type="term" value="F:NADP binding"/>
    <property type="evidence" value="ECO:0007669"/>
    <property type="project" value="InterPro"/>
</dbReference>
<dbReference type="PANTHER" id="PTHR38011:SF7">
    <property type="entry name" value="2,5-DIAMINO-6-RIBOSYLAMINO-4(3H)-PYRIMIDINONE 5'-PHOSPHATE REDUCTASE"/>
    <property type="match status" value="1"/>
</dbReference>
<feature type="binding site" evidence="11">
    <location>
        <position position="302"/>
    </location>
    <ligand>
        <name>substrate</name>
    </ligand>
</feature>
<dbReference type="SUPFAM" id="SSF53597">
    <property type="entry name" value="Dihydrofolate reductase-like"/>
    <property type="match status" value="1"/>
</dbReference>
<keyword evidence="9 12" id="KW-0862">Zinc</keyword>
<evidence type="ECO:0000256" key="11">
    <source>
        <dbReference type="PIRSR" id="PIRSR006769-2"/>
    </source>
</evidence>
<dbReference type="InterPro" id="IPR002734">
    <property type="entry name" value="RibDG_C"/>
</dbReference>
<proteinExistence type="inferred from homology"/>
<evidence type="ECO:0000256" key="6">
    <source>
        <dbReference type="ARBA" id="ARBA00022857"/>
    </source>
</evidence>
<evidence type="ECO:0000256" key="10">
    <source>
        <dbReference type="PIRSR" id="PIRSR006769-1"/>
    </source>
</evidence>
<dbReference type="Pfam" id="PF01872">
    <property type="entry name" value="RibD_C"/>
    <property type="match status" value="1"/>
</dbReference>
<feature type="binding site" evidence="11">
    <location>
        <position position="202"/>
    </location>
    <ligand>
        <name>NADP(+)</name>
        <dbReference type="ChEBI" id="CHEBI:58349"/>
    </ligand>
</feature>
<dbReference type="GO" id="GO:0009231">
    <property type="term" value="P:riboflavin biosynthetic process"/>
    <property type="evidence" value="ECO:0007669"/>
    <property type="project" value="UniProtKB-UniPathway"/>
</dbReference>
<dbReference type="NCBIfam" id="TIGR00326">
    <property type="entry name" value="eubact_ribD"/>
    <property type="match status" value="1"/>
</dbReference>
<organism evidence="14 15">
    <name type="scientific">Leptospirillum ferrooxidans (strain C2-3)</name>
    <dbReference type="NCBI Taxonomy" id="1162668"/>
    <lineage>
        <taxon>Bacteria</taxon>
        <taxon>Pseudomonadati</taxon>
        <taxon>Nitrospirota</taxon>
        <taxon>Nitrospiria</taxon>
        <taxon>Nitrospirales</taxon>
        <taxon>Nitrospiraceae</taxon>
        <taxon>Leptospirillum</taxon>
    </lineage>
</organism>
<dbReference type="UniPathway" id="UPA00275">
    <property type="reaction ID" value="UER00401"/>
</dbReference>
<dbReference type="Gene3D" id="3.40.140.10">
    <property type="entry name" value="Cytidine Deaminase, domain 2"/>
    <property type="match status" value="1"/>
</dbReference>
<comment type="catalytic activity">
    <reaction evidence="9">
        <text>5-amino-6-(5-phospho-D-ribitylamino)uracil + NADP(+) = 5-amino-6-(5-phospho-D-ribosylamino)uracil + NADPH + H(+)</text>
        <dbReference type="Rhea" id="RHEA:17845"/>
        <dbReference type="ChEBI" id="CHEBI:15378"/>
        <dbReference type="ChEBI" id="CHEBI:57783"/>
        <dbReference type="ChEBI" id="CHEBI:58349"/>
        <dbReference type="ChEBI" id="CHEBI:58421"/>
        <dbReference type="ChEBI" id="CHEBI:58453"/>
        <dbReference type="EC" id="1.1.1.193"/>
    </reaction>
</comment>
<feature type="binding site" evidence="12">
    <location>
        <position position="90"/>
    </location>
    <ligand>
        <name>Zn(2+)</name>
        <dbReference type="ChEBI" id="CHEBI:29105"/>
        <note>catalytic</note>
    </ligand>
</feature>
<feature type="binding site" evidence="11">
    <location>
        <begin position="304"/>
        <end position="310"/>
    </location>
    <ligand>
        <name>NADP(+)</name>
        <dbReference type="ChEBI" id="CHEBI:58349"/>
    </ligand>
</feature>
<dbReference type="PANTHER" id="PTHR38011">
    <property type="entry name" value="DIHYDROFOLATE REDUCTASE FAMILY PROTEIN (AFU_ORTHOLOGUE AFUA_8G06820)"/>
    <property type="match status" value="1"/>
</dbReference>
<comment type="function">
    <text evidence="1 9">Converts 2,5-diamino-6-(ribosylamino)-4(3h)-pyrimidinone 5'-phosphate into 5-amino-6-(ribosylamino)-2,4(1h,3h)-pyrimidinedione 5'-phosphate.</text>
</comment>
<evidence type="ECO:0000256" key="4">
    <source>
        <dbReference type="ARBA" id="ARBA00005259"/>
    </source>
</evidence>